<name>A0A399RS12_9PROT</name>
<evidence type="ECO:0000313" key="3">
    <source>
        <dbReference type="Proteomes" id="UP000266385"/>
    </source>
</evidence>
<keyword evidence="3" id="KW-1185">Reference proteome</keyword>
<comment type="caution">
    <text evidence="2">The sequence shown here is derived from an EMBL/GenBank/DDBJ whole genome shotgun (WGS) entry which is preliminary data.</text>
</comment>
<dbReference type="PANTHER" id="PTHR28004">
    <property type="entry name" value="ZGC:162816-RELATED"/>
    <property type="match status" value="1"/>
</dbReference>
<evidence type="ECO:0000259" key="1">
    <source>
        <dbReference type="Pfam" id="PF01168"/>
    </source>
</evidence>
<dbReference type="InterPro" id="IPR029066">
    <property type="entry name" value="PLP-binding_barrel"/>
</dbReference>
<accession>A0A399RS12</accession>
<dbReference type="OrthoDB" id="339576at2"/>
<dbReference type="InterPro" id="IPR001608">
    <property type="entry name" value="Ala_racemase_N"/>
</dbReference>
<organism evidence="2 3">
    <name type="scientific">Henriciella mobilis</name>
    <dbReference type="NCBI Taxonomy" id="2305467"/>
    <lineage>
        <taxon>Bacteria</taxon>
        <taxon>Pseudomonadati</taxon>
        <taxon>Pseudomonadota</taxon>
        <taxon>Alphaproteobacteria</taxon>
        <taxon>Hyphomonadales</taxon>
        <taxon>Hyphomonadaceae</taxon>
        <taxon>Henriciella</taxon>
    </lineage>
</organism>
<gene>
    <name evidence="2" type="ORF">D1223_04530</name>
</gene>
<dbReference type="InterPro" id="IPR051466">
    <property type="entry name" value="D-amino_acid_metab_enzyme"/>
</dbReference>
<dbReference type="EMBL" id="QWFX01000005">
    <property type="protein sequence ID" value="RIJ33113.1"/>
    <property type="molecule type" value="Genomic_DNA"/>
</dbReference>
<dbReference type="RefSeq" id="WP_119375191.1">
    <property type="nucleotide sequence ID" value="NZ_QWFX01000005.1"/>
</dbReference>
<dbReference type="Gene3D" id="3.20.20.10">
    <property type="entry name" value="Alanine racemase"/>
    <property type="match status" value="1"/>
</dbReference>
<protein>
    <submittedName>
        <fullName evidence="2">DSD1 family PLP-dependent enzyme</fullName>
    </submittedName>
</protein>
<feature type="domain" description="Alanine racemase N-terminal" evidence="1">
    <location>
        <begin position="31"/>
        <end position="258"/>
    </location>
</feature>
<dbReference type="Proteomes" id="UP000266385">
    <property type="component" value="Unassembled WGS sequence"/>
</dbReference>
<dbReference type="Pfam" id="PF01168">
    <property type="entry name" value="Ala_racemase_N"/>
    <property type="match status" value="1"/>
</dbReference>
<evidence type="ECO:0000313" key="2">
    <source>
        <dbReference type="EMBL" id="RIJ33113.1"/>
    </source>
</evidence>
<dbReference type="GO" id="GO:0036088">
    <property type="term" value="P:D-serine catabolic process"/>
    <property type="evidence" value="ECO:0007669"/>
    <property type="project" value="TreeGrafter"/>
</dbReference>
<proteinExistence type="predicted"/>
<dbReference type="GO" id="GO:0008721">
    <property type="term" value="F:D-serine ammonia-lyase activity"/>
    <property type="evidence" value="ECO:0007669"/>
    <property type="project" value="TreeGrafter"/>
</dbReference>
<dbReference type="PANTHER" id="PTHR28004:SF2">
    <property type="entry name" value="D-SERINE DEHYDRATASE"/>
    <property type="match status" value="1"/>
</dbReference>
<dbReference type="AlphaFoldDB" id="A0A399RS12"/>
<reference evidence="2 3" key="1">
    <citation type="submission" date="2018-08" db="EMBL/GenBank/DDBJ databases">
        <title>Henriciella mobilis sp. nov., isolated from seawater.</title>
        <authorList>
            <person name="Cheng H."/>
            <person name="Wu Y.-H."/>
            <person name="Xu X.-W."/>
            <person name="Guo L.-L."/>
        </authorList>
    </citation>
    <scope>NUCLEOTIDE SEQUENCE [LARGE SCALE GENOMIC DNA]</scope>
    <source>
        <strain evidence="2 3">JN25</strain>
    </source>
</reference>
<sequence length="393" mass="42986">MTAAPALDANYFAALSQALKEAGIAEPTLVIDRHRLDHNIETLLDDLPEGMGYRIVAKSLPSVGLIRHIRTRTGSDRLMTFNIEMLLALAGEMPEAEQLLGKPMPVAAARRFYSEANPDANIKWLVDTPTRAEQYLALAAELEITMQLVLEVDVGLHRGGFAPDDALVNTVRSIDRSNHATFAGLMGYEPHVAKMPEKGGLRKAALQSAWSVFSKAKAMTCASRPAGGLILNAAGSPTYRLYRDTQIANEVSVGSVLVKPTDFDTPLLAPHWPASFIATPALKVLDGINIAGFEFVRGRQPDLPEGHDKTVYIFGGNWMAEPVWPESVVLNDTYGRSSNQQMLTAPSTTLIEPDEYVFLRPKQSESVFLQFGDIAVFENGRISETWPVFHASA</sequence>
<dbReference type="SUPFAM" id="SSF51419">
    <property type="entry name" value="PLP-binding barrel"/>
    <property type="match status" value="1"/>
</dbReference>